<comment type="caution">
    <text evidence="1">The sequence shown here is derived from an EMBL/GenBank/DDBJ whole genome shotgun (WGS) entry which is preliminary data.</text>
</comment>
<evidence type="ECO:0000313" key="2">
    <source>
        <dbReference type="Proteomes" id="UP001162131"/>
    </source>
</evidence>
<keyword evidence="2" id="KW-1185">Reference proteome</keyword>
<organism evidence="1 2">
    <name type="scientific">Blepharisma stoltei</name>
    <dbReference type="NCBI Taxonomy" id="1481888"/>
    <lineage>
        <taxon>Eukaryota</taxon>
        <taxon>Sar</taxon>
        <taxon>Alveolata</taxon>
        <taxon>Ciliophora</taxon>
        <taxon>Postciliodesmatophora</taxon>
        <taxon>Heterotrichea</taxon>
        <taxon>Heterotrichida</taxon>
        <taxon>Blepharismidae</taxon>
        <taxon>Blepharisma</taxon>
    </lineage>
</organism>
<gene>
    <name evidence="1" type="ORF">BSTOLATCC_MIC2620</name>
</gene>
<name>A0AAU9I8V0_9CILI</name>
<reference evidence="1" key="1">
    <citation type="submission" date="2021-09" db="EMBL/GenBank/DDBJ databases">
        <authorList>
            <consortium name="AG Swart"/>
            <person name="Singh M."/>
            <person name="Singh A."/>
            <person name="Seah K."/>
            <person name="Emmerich C."/>
        </authorList>
    </citation>
    <scope>NUCLEOTIDE SEQUENCE</scope>
    <source>
        <strain evidence="1">ATCC30299</strain>
    </source>
</reference>
<dbReference type="EMBL" id="CAJZBQ010000003">
    <property type="protein sequence ID" value="CAG9310906.1"/>
    <property type="molecule type" value="Genomic_DNA"/>
</dbReference>
<proteinExistence type="predicted"/>
<protein>
    <submittedName>
        <fullName evidence="1">Uncharacterized protein</fullName>
    </submittedName>
</protein>
<evidence type="ECO:0000313" key="1">
    <source>
        <dbReference type="EMBL" id="CAG9310906.1"/>
    </source>
</evidence>
<sequence length="208" mass="24083">MRSKSTNLSQITLHGNEKPIPKTINLNQMHFHQFKHLNYTGNLDMTPYKDISQFYCRDIYGHISVPAWPYTTPKPALSQKSVKEMPIQLVASKAEQTVSLFQSNRKISLPSIKSKGSLFKDSFNIENKDIERSLYFSRKPRYTDFQPYNLEDFKKINPKNYLMLGGLGPVNVGRDEWVKNTKKAKLVKDYSKSVRDLNIKFEADNISN</sequence>
<dbReference type="AlphaFoldDB" id="A0AAU9I8V0"/>
<dbReference type="Proteomes" id="UP001162131">
    <property type="component" value="Unassembled WGS sequence"/>
</dbReference>
<accession>A0AAU9I8V0</accession>